<feature type="compositionally biased region" description="Basic and acidic residues" evidence="1">
    <location>
        <begin position="82"/>
        <end position="92"/>
    </location>
</feature>
<feature type="compositionally biased region" description="Polar residues" evidence="1">
    <location>
        <begin position="94"/>
        <end position="104"/>
    </location>
</feature>
<dbReference type="InterPro" id="IPR032675">
    <property type="entry name" value="LRR_dom_sf"/>
</dbReference>
<dbReference type="Gene3D" id="3.80.10.10">
    <property type="entry name" value="Ribonuclease Inhibitor"/>
    <property type="match status" value="1"/>
</dbReference>
<name>A0AAV3WUE8_9GAST</name>
<accession>A0AAV3WUE8</accession>
<dbReference type="Proteomes" id="UP000735302">
    <property type="component" value="Unassembled WGS sequence"/>
</dbReference>
<evidence type="ECO:0000256" key="1">
    <source>
        <dbReference type="SAM" id="MobiDB-lite"/>
    </source>
</evidence>
<dbReference type="EMBL" id="BLXT01000055">
    <property type="protein sequence ID" value="GFN74090.1"/>
    <property type="molecule type" value="Genomic_DNA"/>
</dbReference>
<feature type="region of interest" description="Disordered" evidence="1">
    <location>
        <begin position="124"/>
        <end position="153"/>
    </location>
</feature>
<dbReference type="AlphaFoldDB" id="A0AAV3WUE8"/>
<feature type="region of interest" description="Disordered" evidence="1">
    <location>
        <begin position="661"/>
        <end position="692"/>
    </location>
</feature>
<keyword evidence="3" id="KW-1185">Reference proteome</keyword>
<organism evidence="2 3">
    <name type="scientific">Plakobranchus ocellatus</name>
    <dbReference type="NCBI Taxonomy" id="259542"/>
    <lineage>
        <taxon>Eukaryota</taxon>
        <taxon>Metazoa</taxon>
        <taxon>Spiralia</taxon>
        <taxon>Lophotrochozoa</taxon>
        <taxon>Mollusca</taxon>
        <taxon>Gastropoda</taxon>
        <taxon>Heterobranchia</taxon>
        <taxon>Euthyneura</taxon>
        <taxon>Panpulmonata</taxon>
        <taxon>Sacoglossa</taxon>
        <taxon>Placobranchoidea</taxon>
        <taxon>Plakobranchidae</taxon>
        <taxon>Plakobranchus</taxon>
    </lineage>
</organism>
<evidence type="ECO:0000313" key="2">
    <source>
        <dbReference type="EMBL" id="GFN74090.1"/>
    </source>
</evidence>
<evidence type="ECO:0000313" key="3">
    <source>
        <dbReference type="Proteomes" id="UP000735302"/>
    </source>
</evidence>
<comment type="caution">
    <text evidence="2">The sequence shown here is derived from an EMBL/GenBank/DDBJ whole genome shotgun (WGS) entry which is preliminary data.</text>
</comment>
<proteinExistence type="predicted"/>
<sequence>MGNLVFNSFVFLPSHVIRNFTDAQNSVTFHKKAFTAEYHPQSPLSSSVHDQEIPGSNSAQLKTYHNTYGQDLVAGHNSAPNPKDDPNEKAVVDRTSQGRQITKATQEEAHLATLEYQNDLRFNHNENQHKDPSKVTSIDENHSPPLTSHPRKFNDSFLDSQAPYMRGFYESPDLTDAFSDNNNILRGVYQADTDKRHLDLIANSLIKREDNGKGTQVDNLDQLYSGREEFANNKRYLDGVASSLIKKEEQNNSKRYLDRVASSLIKKHTRNGEKRYLDGIARSLIKKHVLSRKKRYLDGVASSLIKKETLLNAKRYLDGVASSLIKKEERNSNKRFLDSIAGSLIKKDNSRNDKRYLDGVASSLIKKDISRNDKRYLDSVASSLIKKDISRNDKRYLDGVASSLLKKDISRNDKRYLDGVASSLIKKDILRNDKRYLDGVASSLIKKDISRNDKRYLDGVASSLIKKDISRNDKRYLDGVASSLIKKDISRNDKRYLDGVASSLIKKDISRNDKRYLDGVASSLIKKDISRNDKRYLDGVATFLIKKDILNNHKRYLDGVASSLIKRKLSKNEKRYLDSVANLLIKKYLHFPDSLTQGASNKRYLDSVAMSLIKRPRSRLMKRYLDGIASALIKKEGSNGTDKRYLDAVASSLIKRSSHSVAEKRTSEVVDDELNLPGQASTESKEKDEATKIPAKASNIRKRRDISIVPLTVLKDKVGGFQEPTSTRVRRYTSGPHSQPSHDSGVDKLLKYDMEQKMPPSSWVDKSIVDVIREKDKGDYLDSEAARFFDPLSSFERVDILPFLVQPLHLDEQSHFGSFSGREIPDFAEISNPTGQISAPSKRFRISTGARQSPHHMTPLQRQMSFQRVRQYLDDRSGGLAYKRHDFDVASQPSRGYQTRLNGYPRMSLQTRLRTLTSRAGGDQTHLRRFPQRGMLISFWNDLGL</sequence>
<protein>
    <submittedName>
        <fullName evidence="2">Uncharacterized protein</fullName>
    </submittedName>
</protein>
<feature type="region of interest" description="Disordered" evidence="1">
    <location>
        <begin position="724"/>
        <end position="745"/>
    </location>
</feature>
<reference evidence="2 3" key="1">
    <citation type="journal article" date="2021" name="Elife">
        <title>Chloroplast acquisition without the gene transfer in kleptoplastic sea slugs, Plakobranchus ocellatus.</title>
        <authorList>
            <person name="Maeda T."/>
            <person name="Takahashi S."/>
            <person name="Yoshida T."/>
            <person name="Shimamura S."/>
            <person name="Takaki Y."/>
            <person name="Nagai Y."/>
            <person name="Toyoda A."/>
            <person name="Suzuki Y."/>
            <person name="Arimoto A."/>
            <person name="Ishii H."/>
            <person name="Satoh N."/>
            <person name="Nishiyama T."/>
            <person name="Hasebe M."/>
            <person name="Maruyama T."/>
            <person name="Minagawa J."/>
            <person name="Obokata J."/>
            <person name="Shigenobu S."/>
        </authorList>
    </citation>
    <scope>NUCLEOTIDE SEQUENCE [LARGE SCALE GENOMIC DNA]</scope>
</reference>
<gene>
    <name evidence="2" type="ORF">PoB_000059600</name>
</gene>
<feature type="compositionally biased region" description="Basic and acidic residues" evidence="1">
    <location>
        <begin position="124"/>
        <end position="142"/>
    </location>
</feature>
<feature type="region of interest" description="Disordered" evidence="1">
    <location>
        <begin position="71"/>
        <end position="105"/>
    </location>
</feature>